<feature type="region of interest" description="Disordered" evidence="1">
    <location>
        <begin position="1"/>
        <end position="62"/>
    </location>
</feature>
<evidence type="ECO:0000256" key="1">
    <source>
        <dbReference type="SAM" id="MobiDB-lite"/>
    </source>
</evidence>
<name>A0A9P6A8Q7_PLEER</name>
<evidence type="ECO:0000313" key="3">
    <source>
        <dbReference type="Proteomes" id="UP000807025"/>
    </source>
</evidence>
<reference evidence="2" key="1">
    <citation type="submission" date="2020-11" db="EMBL/GenBank/DDBJ databases">
        <authorList>
            <consortium name="DOE Joint Genome Institute"/>
            <person name="Ahrendt S."/>
            <person name="Riley R."/>
            <person name="Andreopoulos W."/>
            <person name="Labutti K."/>
            <person name="Pangilinan J."/>
            <person name="Ruiz-Duenas F.J."/>
            <person name="Barrasa J.M."/>
            <person name="Sanchez-Garcia M."/>
            <person name="Camarero S."/>
            <person name="Miyauchi S."/>
            <person name="Serrano A."/>
            <person name="Linde D."/>
            <person name="Babiker R."/>
            <person name="Drula E."/>
            <person name="Ayuso-Fernandez I."/>
            <person name="Pacheco R."/>
            <person name="Padilla G."/>
            <person name="Ferreira P."/>
            <person name="Barriuso J."/>
            <person name="Kellner H."/>
            <person name="Castanera R."/>
            <person name="Alfaro M."/>
            <person name="Ramirez L."/>
            <person name="Pisabarro A.G."/>
            <person name="Kuo A."/>
            <person name="Tritt A."/>
            <person name="Lipzen A."/>
            <person name="He G."/>
            <person name="Yan M."/>
            <person name="Ng V."/>
            <person name="Cullen D."/>
            <person name="Martin F."/>
            <person name="Rosso M.-N."/>
            <person name="Henrissat B."/>
            <person name="Hibbett D."/>
            <person name="Martinez A.T."/>
            <person name="Grigoriev I.V."/>
        </authorList>
    </citation>
    <scope>NUCLEOTIDE SEQUENCE</scope>
    <source>
        <strain evidence="2">ATCC 90797</strain>
    </source>
</reference>
<feature type="compositionally biased region" description="Pro residues" evidence="1">
    <location>
        <begin position="1"/>
        <end position="12"/>
    </location>
</feature>
<dbReference type="AlphaFoldDB" id="A0A9P6A8Q7"/>
<evidence type="ECO:0000313" key="2">
    <source>
        <dbReference type="EMBL" id="KAF9502023.1"/>
    </source>
</evidence>
<dbReference type="Proteomes" id="UP000807025">
    <property type="component" value="Unassembled WGS sequence"/>
</dbReference>
<gene>
    <name evidence="2" type="ORF">BDN71DRAFT_1438791</name>
</gene>
<organism evidence="2 3">
    <name type="scientific">Pleurotus eryngii</name>
    <name type="common">Boletus of the steppes</name>
    <dbReference type="NCBI Taxonomy" id="5323"/>
    <lineage>
        <taxon>Eukaryota</taxon>
        <taxon>Fungi</taxon>
        <taxon>Dikarya</taxon>
        <taxon>Basidiomycota</taxon>
        <taxon>Agaricomycotina</taxon>
        <taxon>Agaricomycetes</taxon>
        <taxon>Agaricomycetidae</taxon>
        <taxon>Agaricales</taxon>
        <taxon>Pleurotineae</taxon>
        <taxon>Pleurotaceae</taxon>
        <taxon>Pleurotus</taxon>
    </lineage>
</organism>
<sequence>MLTPPLRHPIPTHPAYIPDLPSTPSSSQDYQLFSSPAHRSQPAHYPTHVPAYTTPFQQVAKS</sequence>
<feature type="compositionally biased region" description="Polar residues" evidence="1">
    <location>
        <begin position="22"/>
        <end position="38"/>
    </location>
</feature>
<dbReference type="EMBL" id="MU154522">
    <property type="protein sequence ID" value="KAF9502023.1"/>
    <property type="molecule type" value="Genomic_DNA"/>
</dbReference>
<protein>
    <submittedName>
        <fullName evidence="2">Uncharacterized protein</fullName>
    </submittedName>
</protein>
<comment type="caution">
    <text evidence="2">The sequence shown here is derived from an EMBL/GenBank/DDBJ whole genome shotgun (WGS) entry which is preliminary data.</text>
</comment>
<accession>A0A9P6A8Q7</accession>
<proteinExistence type="predicted"/>
<keyword evidence="3" id="KW-1185">Reference proteome</keyword>